<accession>A0A7C3V2B1</accession>
<protein>
    <submittedName>
        <fullName evidence="3">Uncharacterized protein</fullName>
    </submittedName>
</protein>
<feature type="domain" description="DUF8043" evidence="2">
    <location>
        <begin position="4"/>
        <end position="72"/>
    </location>
</feature>
<feature type="domain" description="DUF8042" evidence="1">
    <location>
        <begin position="76"/>
        <end position="199"/>
    </location>
</feature>
<evidence type="ECO:0000259" key="2">
    <source>
        <dbReference type="Pfam" id="PF26159"/>
    </source>
</evidence>
<comment type="caution">
    <text evidence="3">The sequence shown here is derived from an EMBL/GenBank/DDBJ whole genome shotgun (WGS) entry which is preliminary data.</text>
</comment>
<proteinExistence type="predicted"/>
<dbReference type="InterPro" id="IPR058356">
    <property type="entry name" value="DUF8043"/>
</dbReference>
<evidence type="ECO:0000259" key="1">
    <source>
        <dbReference type="Pfam" id="PF26154"/>
    </source>
</evidence>
<gene>
    <name evidence="3" type="ORF">ENW96_03495</name>
</gene>
<name>A0A7C3V2B1_9BACT</name>
<evidence type="ECO:0000313" key="3">
    <source>
        <dbReference type="EMBL" id="HGF33442.1"/>
    </source>
</evidence>
<dbReference type="AlphaFoldDB" id="A0A7C3V2B1"/>
<dbReference type="Pfam" id="PF26154">
    <property type="entry name" value="DUF8042"/>
    <property type="match status" value="1"/>
</dbReference>
<sequence>MQVTINEERVAEDFSHLRSLEEALVALNERYIPPGQQLFQVRVNGEFFSERYPRESRYMELKEINTLDLKTIPDKEMARVILTEAVEQAEILCKGIEKSARLFRVAAEDEANHHFAHVIDALRWLLLTGETACQVLQVNLKEAVSFKKGQQSAFLQGLQELLHEMVEISEEKDYILLADLMEYERLPMVREWQQILQNLANM</sequence>
<dbReference type="EMBL" id="DTMF01000092">
    <property type="protein sequence ID" value="HGF33442.1"/>
    <property type="molecule type" value="Genomic_DNA"/>
</dbReference>
<reference evidence="3" key="1">
    <citation type="journal article" date="2020" name="mSystems">
        <title>Genome- and Community-Level Interaction Insights into Carbon Utilization and Element Cycling Functions of Hydrothermarchaeota in Hydrothermal Sediment.</title>
        <authorList>
            <person name="Zhou Z."/>
            <person name="Liu Y."/>
            <person name="Xu W."/>
            <person name="Pan J."/>
            <person name="Luo Z.H."/>
            <person name="Li M."/>
        </authorList>
    </citation>
    <scope>NUCLEOTIDE SEQUENCE [LARGE SCALE GENOMIC DNA]</scope>
    <source>
        <strain evidence="3">SpSt-897</strain>
    </source>
</reference>
<organism evidence="3">
    <name type="scientific">Desulfobacca acetoxidans</name>
    <dbReference type="NCBI Taxonomy" id="60893"/>
    <lineage>
        <taxon>Bacteria</taxon>
        <taxon>Pseudomonadati</taxon>
        <taxon>Thermodesulfobacteriota</taxon>
        <taxon>Desulfobaccia</taxon>
        <taxon>Desulfobaccales</taxon>
        <taxon>Desulfobaccaceae</taxon>
        <taxon>Desulfobacca</taxon>
    </lineage>
</organism>
<dbReference type="Pfam" id="PF26159">
    <property type="entry name" value="DUF8043"/>
    <property type="match status" value="1"/>
</dbReference>
<dbReference type="InterPro" id="IPR058355">
    <property type="entry name" value="DUF8042"/>
</dbReference>